<evidence type="ECO:0000313" key="1">
    <source>
        <dbReference type="EMBL" id="PZP45559.1"/>
    </source>
</evidence>
<name>A0A2W5GUB7_9HYPH</name>
<dbReference type="EMBL" id="QFOL01000308">
    <property type="protein sequence ID" value="PZP45559.1"/>
    <property type="molecule type" value="Genomic_DNA"/>
</dbReference>
<proteinExistence type="predicted"/>
<comment type="caution">
    <text evidence="1">The sequence shown here is derived from an EMBL/GenBank/DDBJ whole genome shotgun (WGS) entry which is preliminary data.</text>
</comment>
<gene>
    <name evidence="1" type="ORF">DI595_18695</name>
</gene>
<reference evidence="1 2" key="1">
    <citation type="submission" date="2017-08" db="EMBL/GenBank/DDBJ databases">
        <title>Infants hospitalized years apart are colonized by the same room-sourced microbial strains.</title>
        <authorList>
            <person name="Brooks B."/>
            <person name="Olm M.R."/>
            <person name="Firek B.A."/>
            <person name="Baker R."/>
            <person name="Thomas B.C."/>
            <person name="Morowitz M.J."/>
            <person name="Banfield J.F."/>
        </authorList>
    </citation>
    <scope>NUCLEOTIDE SEQUENCE [LARGE SCALE GENOMIC DNA]</scope>
    <source>
        <strain evidence="1">S2_009_000_R2_73</strain>
    </source>
</reference>
<dbReference type="Proteomes" id="UP000249769">
    <property type="component" value="Unassembled WGS sequence"/>
</dbReference>
<evidence type="ECO:0000313" key="2">
    <source>
        <dbReference type="Proteomes" id="UP000249769"/>
    </source>
</evidence>
<accession>A0A2W5GUB7</accession>
<sequence length="76" mass="9063">RQQRDQKHLRCPPQDIVLEKLHTALFDIVFPCGRPPNFRLSNRIVCNWLFRHAHKYVLRDDFSAACVFLWNKLSVS</sequence>
<feature type="non-terminal residue" evidence="1">
    <location>
        <position position="1"/>
    </location>
</feature>
<protein>
    <submittedName>
        <fullName evidence="1">Uncharacterized protein</fullName>
    </submittedName>
</protein>
<organism evidence="1 2">
    <name type="scientific">Agrobacterium fabrum</name>
    <dbReference type="NCBI Taxonomy" id="1176649"/>
    <lineage>
        <taxon>Bacteria</taxon>
        <taxon>Pseudomonadati</taxon>
        <taxon>Pseudomonadota</taxon>
        <taxon>Alphaproteobacteria</taxon>
        <taxon>Hyphomicrobiales</taxon>
        <taxon>Rhizobiaceae</taxon>
        <taxon>Rhizobium/Agrobacterium group</taxon>
        <taxon>Agrobacterium</taxon>
        <taxon>Agrobacterium tumefaciens complex</taxon>
    </lineage>
</organism>
<dbReference type="AlphaFoldDB" id="A0A2W5GUB7"/>